<keyword evidence="2" id="KW-0378">Hydrolase</keyword>
<dbReference type="PANTHER" id="PTHR43808:SF31">
    <property type="entry name" value="N-ACETYL-L-CITRULLINE DEACETYLASE"/>
    <property type="match status" value="1"/>
</dbReference>
<dbReference type="GO" id="GO:0006526">
    <property type="term" value="P:L-arginine biosynthetic process"/>
    <property type="evidence" value="ECO:0007669"/>
    <property type="project" value="TreeGrafter"/>
</dbReference>
<dbReference type="PANTHER" id="PTHR43808">
    <property type="entry name" value="ACETYLORNITHINE DEACETYLASE"/>
    <property type="match status" value="1"/>
</dbReference>
<dbReference type="Gene3D" id="3.30.70.360">
    <property type="match status" value="2"/>
</dbReference>
<keyword evidence="1" id="KW-0479">Metal-binding</keyword>
<evidence type="ECO:0000313" key="3">
    <source>
        <dbReference type="EMBL" id="EKC51398.1"/>
    </source>
</evidence>
<comment type="caution">
    <text evidence="3">The sequence shown here is derived from an EMBL/GenBank/DDBJ whole genome shotgun (WGS) entry which is preliminary data.</text>
</comment>
<name>K1S179_9ZZZZ</name>
<gene>
    <name evidence="3" type="ORF">LEA_17417</name>
</gene>
<dbReference type="SUPFAM" id="SSF55031">
    <property type="entry name" value="Bacterial exopeptidase dimerisation domain"/>
    <property type="match status" value="1"/>
</dbReference>
<evidence type="ECO:0000256" key="2">
    <source>
        <dbReference type="ARBA" id="ARBA00022801"/>
    </source>
</evidence>
<reference evidence="3" key="1">
    <citation type="journal article" date="2013" name="Environ. Microbiol.">
        <title>Microbiota from the distal guts of lean and obese adolescents exhibit partial functional redundancy besides clear differences in community structure.</title>
        <authorList>
            <person name="Ferrer M."/>
            <person name="Ruiz A."/>
            <person name="Lanza F."/>
            <person name="Haange S.B."/>
            <person name="Oberbach A."/>
            <person name="Till H."/>
            <person name="Bargiela R."/>
            <person name="Campoy C."/>
            <person name="Segura M.T."/>
            <person name="Richter M."/>
            <person name="von Bergen M."/>
            <person name="Seifert J."/>
            <person name="Suarez A."/>
        </authorList>
    </citation>
    <scope>NUCLEOTIDE SEQUENCE</scope>
</reference>
<evidence type="ECO:0000256" key="1">
    <source>
        <dbReference type="ARBA" id="ARBA00022723"/>
    </source>
</evidence>
<proteinExistence type="predicted"/>
<feature type="non-terminal residue" evidence="3">
    <location>
        <position position="184"/>
    </location>
</feature>
<dbReference type="AlphaFoldDB" id="K1S179"/>
<dbReference type="InterPro" id="IPR036264">
    <property type="entry name" value="Bact_exopeptidase_dim_dom"/>
</dbReference>
<protein>
    <submittedName>
        <fullName evidence="3">Xaa-His dipeptidase</fullName>
    </submittedName>
</protein>
<accession>K1S179</accession>
<dbReference type="EMBL" id="AJWY01011929">
    <property type="protein sequence ID" value="EKC51398.1"/>
    <property type="molecule type" value="Genomic_DNA"/>
</dbReference>
<dbReference type="InterPro" id="IPR050072">
    <property type="entry name" value="Peptidase_M20A"/>
</dbReference>
<sequence>MLDSSDYDEQTLMRLADASDGDFEFNYTIDGLMIISRGKAAHACEPDKGYNAAAALVDLISNVYTTKETGSICSFIDYAINKETNGRSLGLKMSDAVSGSLTVNLSSVNIEGQTAKAVFDIRYPVTVSGNRVLKQFKKVAKISDLKVTVLNHEEPLYADKDSKLVKLLSDAYESVTGEKAELYS</sequence>
<organism evidence="3">
    <name type="scientific">human gut metagenome</name>
    <dbReference type="NCBI Taxonomy" id="408170"/>
    <lineage>
        <taxon>unclassified sequences</taxon>
        <taxon>metagenomes</taxon>
        <taxon>organismal metagenomes</taxon>
    </lineage>
</organism>
<dbReference type="Gene3D" id="3.40.630.10">
    <property type="entry name" value="Zn peptidases"/>
    <property type="match status" value="1"/>
</dbReference>
<dbReference type="GO" id="GO:0008777">
    <property type="term" value="F:acetylornithine deacetylase activity"/>
    <property type="evidence" value="ECO:0007669"/>
    <property type="project" value="TreeGrafter"/>
</dbReference>